<dbReference type="Proteomes" id="UP000762271">
    <property type="component" value="Unassembled WGS sequence"/>
</dbReference>
<evidence type="ECO:0000256" key="5">
    <source>
        <dbReference type="SAM" id="Phobius"/>
    </source>
</evidence>
<keyword evidence="4 5" id="KW-0472">Membrane</keyword>
<dbReference type="AlphaFoldDB" id="A0AAE3CI97"/>
<dbReference type="GO" id="GO:0016020">
    <property type="term" value="C:membrane"/>
    <property type="evidence" value="ECO:0007669"/>
    <property type="project" value="UniProtKB-SubCell"/>
</dbReference>
<comment type="subcellular location">
    <subcellularLocation>
        <location evidence="1">Membrane</location>
        <topology evidence="1">Multi-pass membrane protein</topology>
    </subcellularLocation>
</comment>
<proteinExistence type="predicted"/>
<evidence type="ECO:0000256" key="2">
    <source>
        <dbReference type="ARBA" id="ARBA00022692"/>
    </source>
</evidence>
<feature type="transmembrane region" description="Helical" evidence="5">
    <location>
        <begin position="397"/>
        <end position="414"/>
    </location>
</feature>
<name>A0AAE3CI97_9BURK</name>
<evidence type="ECO:0000313" key="8">
    <source>
        <dbReference type="Proteomes" id="UP000762271"/>
    </source>
</evidence>
<protein>
    <recommendedName>
        <fullName evidence="6">O-antigen ligase-related domain-containing protein</fullName>
    </recommendedName>
</protein>
<dbReference type="InterPro" id="IPR007016">
    <property type="entry name" value="O-antigen_ligase-rel_domated"/>
</dbReference>
<feature type="transmembrane region" description="Helical" evidence="5">
    <location>
        <begin position="7"/>
        <end position="24"/>
    </location>
</feature>
<feature type="transmembrane region" description="Helical" evidence="5">
    <location>
        <begin position="30"/>
        <end position="47"/>
    </location>
</feature>
<feature type="transmembrane region" description="Helical" evidence="5">
    <location>
        <begin position="420"/>
        <end position="438"/>
    </location>
</feature>
<keyword evidence="2 5" id="KW-0812">Transmembrane</keyword>
<feature type="transmembrane region" description="Helical" evidence="5">
    <location>
        <begin position="218"/>
        <end position="237"/>
    </location>
</feature>
<dbReference type="Pfam" id="PF04932">
    <property type="entry name" value="Wzy_C"/>
    <property type="match status" value="1"/>
</dbReference>
<feature type="transmembrane region" description="Helical" evidence="5">
    <location>
        <begin position="95"/>
        <end position="113"/>
    </location>
</feature>
<feature type="transmembrane region" description="Helical" evidence="5">
    <location>
        <begin position="122"/>
        <end position="141"/>
    </location>
</feature>
<organism evidence="7 8">
    <name type="scientific">Polynucleobacter paneuropaeus</name>
    <dbReference type="NCBI Taxonomy" id="2527775"/>
    <lineage>
        <taxon>Bacteria</taxon>
        <taxon>Pseudomonadati</taxon>
        <taxon>Pseudomonadota</taxon>
        <taxon>Betaproteobacteria</taxon>
        <taxon>Burkholderiales</taxon>
        <taxon>Burkholderiaceae</taxon>
        <taxon>Polynucleobacter</taxon>
    </lineage>
</organism>
<reference evidence="7" key="1">
    <citation type="journal article" date="2021" name="Genome Biol. Evol.">
        <title>Continental-Scale Gene Flow Prevents Allopatric Divergence of Pelagic Freshwater Bacteria.</title>
        <authorList>
            <person name="Hoetzinger M."/>
            <person name="Pitt A."/>
            <person name="Huemer A."/>
            <person name="Hahn M.W."/>
        </authorList>
    </citation>
    <scope>NUCLEOTIDE SEQUENCE</scope>
    <source>
        <strain evidence="7">AP-YLGG-20-G6</strain>
    </source>
</reference>
<evidence type="ECO:0000256" key="3">
    <source>
        <dbReference type="ARBA" id="ARBA00022989"/>
    </source>
</evidence>
<sequence length="446" mass="49714">MKLTEKSLAAINTASVCALLFIWVLPDTIALRHLLLGIGCLSGLVLIRDNRTFFIPFRTALIPLILLCSLFIWVGIHYLFFSLNPALELSEIRGLWLRAFAGVIMALGLAISIQKYSYFSKYFIFSLFFVPLINLSAYIYAGFQNGGLVRPNDFVRFLFIKIETTYFGAIASSAAIANLIYFLVLRKYDKNYKLITFNFLGLVVVLLSALVVGTKNGVAIAVSLCVLLVLIMAIGILKNLHRVNRVSLLLCLLVILAVGGVWKSHKTTAYEGWDTIFSDVKVGVQIDKYHQWQEGEHEFIAPINEKGIPVVGNSYFRTAWATVGVRLISEYPLGYGSINRSFVGLLDEANINHVHQGQVHSGWIDFGLAYGLPGLLIIFATILVIIFMGIAQPYLQNIYAVMICIALIPMGIIAEITYKQYFEATIFFLAFAASNILCSKTQSFKK</sequence>
<evidence type="ECO:0000313" key="7">
    <source>
        <dbReference type="EMBL" id="MBT8591764.1"/>
    </source>
</evidence>
<feature type="transmembrane region" description="Helical" evidence="5">
    <location>
        <begin position="166"/>
        <end position="185"/>
    </location>
</feature>
<feature type="transmembrane region" description="Helical" evidence="5">
    <location>
        <begin position="246"/>
        <end position="262"/>
    </location>
</feature>
<comment type="caution">
    <text evidence="7">The sequence shown here is derived from an EMBL/GenBank/DDBJ whole genome shotgun (WGS) entry which is preliminary data.</text>
</comment>
<feature type="domain" description="O-antigen ligase-related" evidence="6">
    <location>
        <begin position="203"/>
        <end position="379"/>
    </location>
</feature>
<feature type="transmembrane region" description="Helical" evidence="5">
    <location>
        <begin position="368"/>
        <end position="390"/>
    </location>
</feature>
<dbReference type="EMBL" id="JAANGI010000001">
    <property type="protein sequence ID" value="MBT8591764.1"/>
    <property type="molecule type" value="Genomic_DNA"/>
</dbReference>
<evidence type="ECO:0000259" key="6">
    <source>
        <dbReference type="Pfam" id="PF04932"/>
    </source>
</evidence>
<feature type="transmembrane region" description="Helical" evidence="5">
    <location>
        <begin position="59"/>
        <end position="83"/>
    </location>
</feature>
<keyword evidence="3 5" id="KW-1133">Transmembrane helix</keyword>
<evidence type="ECO:0000256" key="4">
    <source>
        <dbReference type="ARBA" id="ARBA00023136"/>
    </source>
</evidence>
<accession>A0AAE3CI97</accession>
<feature type="transmembrane region" description="Helical" evidence="5">
    <location>
        <begin position="192"/>
        <end position="212"/>
    </location>
</feature>
<gene>
    <name evidence="7" type="ORF">G6693_07495</name>
</gene>
<evidence type="ECO:0000256" key="1">
    <source>
        <dbReference type="ARBA" id="ARBA00004141"/>
    </source>
</evidence>